<evidence type="ECO:0000313" key="2">
    <source>
        <dbReference type="EMBL" id="OCT51382.1"/>
    </source>
</evidence>
<dbReference type="Gene3D" id="3.40.630.30">
    <property type="match status" value="1"/>
</dbReference>
<dbReference type="AlphaFoldDB" id="A0A1C1CSA7"/>
<organism evidence="2 3">
    <name type="scientific">Cladophialophora carrionii</name>
    <dbReference type="NCBI Taxonomy" id="86049"/>
    <lineage>
        <taxon>Eukaryota</taxon>
        <taxon>Fungi</taxon>
        <taxon>Dikarya</taxon>
        <taxon>Ascomycota</taxon>
        <taxon>Pezizomycotina</taxon>
        <taxon>Eurotiomycetes</taxon>
        <taxon>Chaetothyriomycetidae</taxon>
        <taxon>Chaetothyriales</taxon>
        <taxon>Herpotrichiellaceae</taxon>
        <taxon>Cladophialophora</taxon>
    </lineage>
</organism>
<feature type="compositionally biased region" description="Basic and acidic residues" evidence="1">
    <location>
        <begin position="133"/>
        <end position="144"/>
    </location>
</feature>
<accession>A0A1C1CSA7</accession>
<dbReference type="OrthoDB" id="410198at2759"/>
<dbReference type="VEuPathDB" id="FungiDB:G647_06702"/>
<dbReference type="PANTHER" id="PTHR42791">
    <property type="entry name" value="GNAT FAMILY ACETYLTRANSFERASE"/>
    <property type="match status" value="1"/>
</dbReference>
<dbReference type="EMBL" id="LGRB01000009">
    <property type="protein sequence ID" value="OCT51382.1"/>
    <property type="molecule type" value="Genomic_DNA"/>
</dbReference>
<evidence type="ECO:0008006" key="4">
    <source>
        <dbReference type="Google" id="ProtNLM"/>
    </source>
</evidence>
<dbReference type="PANTHER" id="PTHR42791:SF1">
    <property type="entry name" value="N-ACETYLTRANSFERASE DOMAIN-CONTAINING PROTEIN"/>
    <property type="match status" value="1"/>
</dbReference>
<comment type="caution">
    <text evidence="2">The sequence shown here is derived from an EMBL/GenBank/DDBJ whole genome shotgun (WGS) entry which is preliminary data.</text>
</comment>
<evidence type="ECO:0000256" key="1">
    <source>
        <dbReference type="SAM" id="MobiDB-lite"/>
    </source>
</evidence>
<dbReference type="InterPro" id="IPR052523">
    <property type="entry name" value="Trichothecene_AcTrans"/>
</dbReference>
<reference evidence="3" key="1">
    <citation type="submission" date="2015-07" db="EMBL/GenBank/DDBJ databases">
        <authorList>
            <person name="Teixeira M.M."/>
            <person name="Souza R.C."/>
            <person name="Almeida L.G."/>
            <person name="Vicente V.A."/>
            <person name="de Hoog S."/>
            <person name="Bocca A.L."/>
            <person name="de Almeida S.R."/>
            <person name="Vasconcelos A.T."/>
            <person name="Felipe M.S."/>
        </authorList>
    </citation>
    <scope>NUCLEOTIDE SEQUENCE [LARGE SCALE GENOMIC DNA]</scope>
    <source>
        <strain evidence="3">KSF</strain>
    </source>
</reference>
<feature type="region of interest" description="Disordered" evidence="1">
    <location>
        <begin position="133"/>
        <end position="170"/>
    </location>
</feature>
<dbReference type="SUPFAM" id="SSF55729">
    <property type="entry name" value="Acyl-CoA N-acyltransferases (Nat)"/>
    <property type="match status" value="1"/>
</dbReference>
<proteinExistence type="predicted"/>
<evidence type="ECO:0000313" key="3">
    <source>
        <dbReference type="Proteomes" id="UP000094526"/>
    </source>
</evidence>
<name>A0A1C1CSA7_9EURO</name>
<keyword evidence="3" id="KW-1185">Reference proteome</keyword>
<gene>
    <name evidence="2" type="ORF">CLCR_08041</name>
</gene>
<dbReference type="VEuPathDB" id="FungiDB:CLCR_08041"/>
<dbReference type="InterPro" id="IPR016181">
    <property type="entry name" value="Acyl_CoA_acyltransferase"/>
</dbReference>
<dbReference type="Proteomes" id="UP000094526">
    <property type="component" value="Unassembled WGS sequence"/>
</dbReference>
<dbReference type="VEuPathDB" id="FungiDB:G647_06701"/>
<protein>
    <recommendedName>
        <fullName evidence="4">N-acetyltransferase domain-containing protein</fullName>
    </recommendedName>
</protein>
<sequence>MRLTQPVRLSLEDADAIVPDMAAITLSSMTMTPLGELRYGATPEAELSSWLQACYRSELATDLKPPRIGEFDHDGLGPNVTRMEYLVVRDLDLEPLNEKISAAASDDDFHPSSSSSSSYKGRIVAYAEFTYHPPEDAHSHHQDQNAKTTTPDSKDEIPLQPQPPPSVHNELRKHWDGLVETALQRQFGAMHCFEVRGLSTLSPSHLRKGIASTLLTWIFPWADRLNVPVVLAATPPGYPLYLKHGFVPAGPSDGAVECDMAQWGGSGVHQHFLMIRWPEKEREFERNRETGSRDSCRSLVGHTPSTERWTNLGAEIPIIENECDENDLIMALDSVGVLVNAVWRRPYAARLWHPEWDGKKRHYELAKKIQQEADIQLCRLFVGLFLHSGIAPWYGFHTSTGVYHAVGSLDRSISYAVISDIARVVCGLADLAVRGEKVSEELRIAGSHASFRQIAQEMSAAGGEDIDLKTVALHTYRDNALSRKYEDRGAIVYLRFVKGDGRVDYRPNDEGGLGNDNEVVNPGQQHFVWKSVRDLARETGGRPNSDA</sequence>